<comment type="caution">
    <text evidence="2">The sequence shown here is derived from an EMBL/GenBank/DDBJ whole genome shotgun (WGS) entry which is preliminary data.</text>
</comment>
<keyword evidence="1" id="KW-0812">Transmembrane</keyword>
<proteinExistence type="predicted"/>
<gene>
    <name evidence="2" type="ORF">IAC18_02995</name>
</gene>
<dbReference type="AlphaFoldDB" id="A0A9D1FDV9"/>
<sequence>MAEGNGLFREKSIGRVSSPEQLDDYMRVANPGVWTLLAAVIALLIGVCVWGVFGRLDTFADTAVVSDGERAWCVVRSEYMDDVGEGAAVEAEGERFTVAYMESGGGINARAASLAGVGEGEPFALAVLDGALPAGIYEARLVVESVAPMSFVLN</sequence>
<keyword evidence="1" id="KW-1133">Transmembrane helix</keyword>
<evidence type="ECO:0000313" key="3">
    <source>
        <dbReference type="Proteomes" id="UP000824001"/>
    </source>
</evidence>
<reference evidence="2" key="1">
    <citation type="submission" date="2020-10" db="EMBL/GenBank/DDBJ databases">
        <authorList>
            <person name="Gilroy R."/>
        </authorList>
    </citation>
    <scope>NUCLEOTIDE SEQUENCE</scope>
    <source>
        <strain evidence="2">ChiHjej10B9-9673</strain>
    </source>
</reference>
<evidence type="ECO:0000256" key="1">
    <source>
        <dbReference type="SAM" id="Phobius"/>
    </source>
</evidence>
<organism evidence="2 3">
    <name type="scientific">Candidatus Scatomorpha merdipullorum</name>
    <dbReference type="NCBI Taxonomy" id="2840927"/>
    <lineage>
        <taxon>Bacteria</taxon>
        <taxon>Bacillati</taxon>
        <taxon>Bacillota</taxon>
        <taxon>Clostridia</taxon>
        <taxon>Eubacteriales</taxon>
        <taxon>Candidatus Scatomorpha</taxon>
    </lineage>
</organism>
<dbReference type="EMBL" id="DVJK01000082">
    <property type="protein sequence ID" value="HIS66511.1"/>
    <property type="molecule type" value="Genomic_DNA"/>
</dbReference>
<reference evidence="2" key="2">
    <citation type="journal article" date="2021" name="PeerJ">
        <title>Extensive microbial diversity within the chicken gut microbiome revealed by metagenomics and culture.</title>
        <authorList>
            <person name="Gilroy R."/>
            <person name="Ravi A."/>
            <person name="Getino M."/>
            <person name="Pursley I."/>
            <person name="Horton D.L."/>
            <person name="Alikhan N.F."/>
            <person name="Baker D."/>
            <person name="Gharbi K."/>
            <person name="Hall N."/>
            <person name="Watson M."/>
            <person name="Adriaenssens E.M."/>
            <person name="Foster-Nyarko E."/>
            <person name="Jarju S."/>
            <person name="Secka A."/>
            <person name="Antonio M."/>
            <person name="Oren A."/>
            <person name="Chaudhuri R.R."/>
            <person name="La Ragione R."/>
            <person name="Hildebrand F."/>
            <person name="Pallen M.J."/>
        </authorList>
    </citation>
    <scope>NUCLEOTIDE SEQUENCE</scope>
    <source>
        <strain evidence="2">ChiHjej10B9-9673</strain>
    </source>
</reference>
<protein>
    <submittedName>
        <fullName evidence="2">Uncharacterized protein</fullName>
    </submittedName>
</protein>
<name>A0A9D1FDV9_9FIRM</name>
<dbReference type="Proteomes" id="UP000824001">
    <property type="component" value="Unassembled WGS sequence"/>
</dbReference>
<keyword evidence="1" id="KW-0472">Membrane</keyword>
<feature type="transmembrane region" description="Helical" evidence="1">
    <location>
        <begin position="32"/>
        <end position="53"/>
    </location>
</feature>
<accession>A0A9D1FDV9</accession>
<evidence type="ECO:0000313" key="2">
    <source>
        <dbReference type="EMBL" id="HIS66511.1"/>
    </source>
</evidence>